<keyword evidence="2" id="KW-1185">Reference proteome</keyword>
<protein>
    <recommendedName>
        <fullName evidence="3">Adhesin domain-containing protein</fullName>
    </recommendedName>
</protein>
<dbReference type="RefSeq" id="WP_316027338.1">
    <property type="nucleotide sequence ID" value="NZ_JAWDIO010000002.1"/>
</dbReference>
<organism evidence="1 2">
    <name type="scientific">Paraglaciecola aquimarina</name>
    <dbReference type="NCBI Taxonomy" id="1235557"/>
    <lineage>
        <taxon>Bacteria</taxon>
        <taxon>Pseudomonadati</taxon>
        <taxon>Pseudomonadota</taxon>
        <taxon>Gammaproteobacteria</taxon>
        <taxon>Alteromonadales</taxon>
        <taxon>Alteromonadaceae</taxon>
        <taxon>Paraglaciecola</taxon>
    </lineage>
</organism>
<name>A0ABU3T0M2_9ALTE</name>
<dbReference type="InterPro" id="IPR011004">
    <property type="entry name" value="Trimer_LpxA-like_sf"/>
</dbReference>
<evidence type="ECO:0000313" key="2">
    <source>
        <dbReference type="Proteomes" id="UP001247805"/>
    </source>
</evidence>
<comment type="caution">
    <text evidence="1">The sequence shown here is derived from an EMBL/GenBank/DDBJ whole genome shotgun (WGS) entry which is preliminary data.</text>
</comment>
<dbReference type="PROSITE" id="PS51257">
    <property type="entry name" value="PROKAR_LIPOPROTEIN"/>
    <property type="match status" value="1"/>
</dbReference>
<dbReference type="Gene3D" id="2.160.10.10">
    <property type="entry name" value="Hexapeptide repeat proteins"/>
    <property type="match status" value="1"/>
</dbReference>
<dbReference type="SUPFAM" id="SSF51161">
    <property type="entry name" value="Trimeric LpxA-like enzymes"/>
    <property type="match status" value="1"/>
</dbReference>
<dbReference type="EMBL" id="JAWDIO010000002">
    <property type="protein sequence ID" value="MDU0355818.1"/>
    <property type="molecule type" value="Genomic_DNA"/>
</dbReference>
<evidence type="ECO:0000313" key="1">
    <source>
        <dbReference type="EMBL" id="MDU0355818.1"/>
    </source>
</evidence>
<proteinExistence type="predicted"/>
<reference evidence="1 2" key="1">
    <citation type="submission" date="2023-10" db="EMBL/GenBank/DDBJ databases">
        <title>Glaciecola aquimarina strain GGW-M5 nov., isolated from a coastal seawater.</title>
        <authorList>
            <person name="Bayburt H."/>
            <person name="Kim J.M."/>
            <person name="Choi B.J."/>
            <person name="Jeon C.O."/>
        </authorList>
    </citation>
    <scope>NUCLEOTIDE SEQUENCE [LARGE SCALE GENOMIC DNA]</scope>
    <source>
        <strain evidence="1 2">KCTC 32108</strain>
    </source>
</reference>
<accession>A0ABU3T0M2</accession>
<dbReference type="Proteomes" id="UP001247805">
    <property type="component" value="Unassembled WGS sequence"/>
</dbReference>
<evidence type="ECO:0008006" key="3">
    <source>
        <dbReference type="Google" id="ProtNLM"/>
    </source>
</evidence>
<sequence>MKLSPLALTAILAATVITTSGCIIHVNAHEDDHHHSQHKEKYKRVFGGIEIEKNREVGDLSSVNGGIDIADGVTANKVETVNGGIEIGKNVTLKQASTVNGGIEADPYLNVEKDLSTVNGGIEVAAHSTIGKSVSTVNGEINLEQTLVSNNVSTKNGDINLRNATIVEGDVIFRSKKNNSWSKDKNHSLPTLSIDASSNVKGRIILERKVILEIENDQLLAKIEHQYAE</sequence>
<gene>
    <name evidence="1" type="ORF">RS130_19740</name>
</gene>